<evidence type="ECO:0000313" key="2">
    <source>
        <dbReference type="Proteomes" id="UP000016986"/>
    </source>
</evidence>
<keyword evidence="2" id="KW-1185">Reference proteome</keyword>
<reference evidence="1 2" key="1">
    <citation type="submission" date="2013-09" db="EMBL/GenBank/DDBJ databases">
        <title>Whole genome sequencing of Halarchaeum acidiphilum strain MH1-52-1.</title>
        <authorList>
            <person name="Shimane Y."/>
            <person name="Minegishi H."/>
            <person name="Nishi S."/>
            <person name="Echigo A."/>
            <person name="Shuto A."/>
            <person name="Konishi M."/>
            <person name="Ito T."/>
            <person name="Ohkuma M."/>
            <person name="Ohta Y."/>
            <person name="Nagano Y."/>
            <person name="Tsubouchi T."/>
            <person name="Mori K."/>
            <person name="Usui K."/>
            <person name="Kamekura M."/>
            <person name="Usami R."/>
            <person name="Takaki Y."/>
            <person name="Hatada Y."/>
        </authorList>
    </citation>
    <scope>NUCLEOTIDE SEQUENCE [LARGE SCALE GENOMIC DNA]</scope>
    <source>
        <strain evidence="1 2">JCM 16109</strain>
    </source>
</reference>
<protein>
    <submittedName>
        <fullName evidence="1">Uncharacterized protein</fullName>
    </submittedName>
</protein>
<dbReference type="Proteomes" id="UP000016986">
    <property type="component" value="Unassembled WGS sequence"/>
</dbReference>
<proteinExistence type="predicted"/>
<comment type="caution">
    <text evidence="1">The sequence shown here is derived from an EMBL/GenBank/DDBJ whole genome shotgun (WGS) entry which is preliminary data.</text>
</comment>
<dbReference type="RefSeq" id="WP_020220504.1">
    <property type="nucleotide sequence ID" value="NZ_BANO01000001.1"/>
</dbReference>
<name>U3A2H9_9EURY</name>
<evidence type="ECO:0000313" key="1">
    <source>
        <dbReference type="EMBL" id="GAD51839.1"/>
    </source>
</evidence>
<sequence length="41" mass="4347">MAISHILSTGIVFLGSLFTPDDFSFDDIASEPARTDGGEES</sequence>
<dbReference type="EMBL" id="BATA01000009">
    <property type="protein sequence ID" value="GAD51839.1"/>
    <property type="molecule type" value="Genomic_DNA"/>
</dbReference>
<gene>
    <name evidence="1" type="ORF">MBEHAL_0599</name>
</gene>
<dbReference type="AlphaFoldDB" id="U3A2H9"/>
<organism evidence="1 2">
    <name type="scientific">Halarchaeum acidiphilum MH1-52-1</name>
    <dbReference type="NCBI Taxonomy" id="1261545"/>
    <lineage>
        <taxon>Archaea</taxon>
        <taxon>Methanobacteriati</taxon>
        <taxon>Methanobacteriota</taxon>
        <taxon>Stenosarchaea group</taxon>
        <taxon>Halobacteria</taxon>
        <taxon>Halobacteriales</taxon>
        <taxon>Halobacteriaceae</taxon>
    </lineage>
</organism>
<accession>U3A2H9</accession>